<dbReference type="AlphaFoldDB" id="A0ABD7SRK5"/>
<name>A0ABD7SRK5_VIBCL</name>
<sequence length="133" mass="15477">MQEEQILHSVYFNRLVRLGINKKEANRLLEQHSLERVREIISSKRAETIYLQRNAESIIAEQPHFVAASKSTGRVMTFRPRNKDRKLSCCRPRSKVERALLMAAKVKSETDPLKTLGIVKKNKEAAWLESLYR</sequence>
<dbReference type="Proteomes" id="UP000323819">
    <property type="component" value="Unassembled WGS sequence"/>
</dbReference>
<dbReference type="RefSeq" id="WP_148521201.1">
    <property type="nucleotide sequence ID" value="NZ_CP090388.1"/>
</dbReference>
<organism evidence="1 2">
    <name type="scientific">Vibrio cholerae</name>
    <dbReference type="NCBI Taxonomy" id="666"/>
    <lineage>
        <taxon>Bacteria</taxon>
        <taxon>Pseudomonadati</taxon>
        <taxon>Pseudomonadota</taxon>
        <taxon>Gammaproteobacteria</taxon>
        <taxon>Vibrionales</taxon>
        <taxon>Vibrionaceae</taxon>
        <taxon>Vibrio</taxon>
    </lineage>
</organism>
<proteinExistence type="predicted"/>
<evidence type="ECO:0000313" key="2">
    <source>
        <dbReference type="Proteomes" id="UP000323819"/>
    </source>
</evidence>
<reference evidence="1 2" key="1">
    <citation type="submission" date="2019-06" db="EMBL/GenBank/DDBJ databases">
        <title>Vibrio cholerae phylogeny based on whole-genome sequencing reveals genetic diversity and population strucutre.</title>
        <authorList>
            <person name="Zhiqiu Y."/>
            <person name="Bin L."/>
            <person name="Lingyan J."/>
        </authorList>
    </citation>
    <scope>NUCLEOTIDE SEQUENCE [LARGE SCALE GENOMIC DNA]</scope>
    <source>
        <strain evidence="1 2">N2814</strain>
    </source>
</reference>
<evidence type="ECO:0000313" key="1">
    <source>
        <dbReference type="EMBL" id="TXX67470.1"/>
    </source>
</evidence>
<accession>A0ABD7SRK5</accession>
<comment type="caution">
    <text evidence="1">The sequence shown here is derived from an EMBL/GenBank/DDBJ whole genome shotgun (WGS) entry which is preliminary data.</text>
</comment>
<protein>
    <submittedName>
        <fullName evidence="1">Uncharacterized protein</fullName>
    </submittedName>
</protein>
<gene>
    <name evidence="1" type="ORF">FXF03_00435</name>
</gene>
<dbReference type="EMBL" id="VSIJ01000002">
    <property type="protein sequence ID" value="TXX67470.1"/>
    <property type="molecule type" value="Genomic_DNA"/>
</dbReference>